<keyword evidence="3" id="KW-1185">Reference proteome</keyword>
<accession>A0A1Q9C389</accession>
<organism evidence="2 3">
    <name type="scientific">Symbiodinium microadriaticum</name>
    <name type="common">Dinoflagellate</name>
    <name type="synonym">Zooxanthella microadriatica</name>
    <dbReference type="NCBI Taxonomy" id="2951"/>
    <lineage>
        <taxon>Eukaryota</taxon>
        <taxon>Sar</taxon>
        <taxon>Alveolata</taxon>
        <taxon>Dinophyceae</taxon>
        <taxon>Suessiales</taxon>
        <taxon>Symbiodiniaceae</taxon>
        <taxon>Symbiodinium</taxon>
    </lineage>
</organism>
<dbReference type="OrthoDB" id="418262at2759"/>
<evidence type="ECO:0000313" key="2">
    <source>
        <dbReference type="EMBL" id="OLP77383.1"/>
    </source>
</evidence>
<comment type="caution">
    <text evidence="2">The sequence shown here is derived from an EMBL/GenBank/DDBJ whole genome shotgun (WGS) entry which is preliminary data.</text>
</comment>
<protein>
    <submittedName>
        <fullName evidence="2">Uncharacterized protein</fullName>
    </submittedName>
</protein>
<dbReference type="EMBL" id="LSRX01001777">
    <property type="protein sequence ID" value="OLP77383.1"/>
    <property type="molecule type" value="Genomic_DNA"/>
</dbReference>
<name>A0A1Q9C389_SYMMI</name>
<proteinExistence type="predicted"/>
<dbReference type="Proteomes" id="UP000186817">
    <property type="component" value="Unassembled WGS sequence"/>
</dbReference>
<sequence>MDADLIRRCQSILEVAKEGEGLVKSVHDCLHLLESRGFVYNITLHPSMVGISPLNRDGSGVNAVDVHELLSDILAAGFLEQRVHAVGVEPRDGEEIVWNSSFFQAAHGMLGHFDPSAIKCLSLAGSHTNCVLRILGQEIAHDGDDCICHHGKLNLELLRKKDEAFYRAATHGVNWKVLRKEAAMHLPHLLSMIQRTGNATMQRQEHELQLMRRLHGLWVTESNHTKHVDFLSIKKKVTTGKTVHFKALPNLYTFALKHGGGRTPFLMDETEAFVRRHSPSTRSLGADFWEKISMEVKGTNQFSRARHALVKLAYAKEVASAADAKKMMHKDMLTEVRAADGIMHQWRQLAEGLPDQGKDLLAKPEMITALSFADMHLIGFVLKLPVDVRQYSSKEALAHDVVVIMRGICGQHLDSPWEAHAMQQKAAEDTSSPKVVAMRELNPDGTVKQPVTLLEDAGFKVGSWCRRKSDGQSGQIVSCQGGKVQLKQPDGNLGKVVLDVFLGGDWTVFTPKPEPVLITDVLQYAPSKHPDFEKQQMQAIMMLDMFDLQAKHEANSMLARLHMHLKPQKKVVAVAKIPKMKLTLVPCSLQLKHGAKVPDDCFEVLPPVADMHFWSAPMLVLPKAEGDPGFANFAFMIQTTHDEDVGNMEVSYIKSQRMSKIQLPVLKNHREIAEGESLFIYKPKVEVPPMPLDADSPKPSKRMRTKGPAEP</sequence>
<dbReference type="AlphaFoldDB" id="A0A1Q9C389"/>
<feature type="region of interest" description="Disordered" evidence="1">
    <location>
        <begin position="688"/>
        <end position="711"/>
    </location>
</feature>
<evidence type="ECO:0000256" key="1">
    <source>
        <dbReference type="SAM" id="MobiDB-lite"/>
    </source>
</evidence>
<reference evidence="2 3" key="1">
    <citation type="submission" date="2016-02" db="EMBL/GenBank/DDBJ databases">
        <title>Genome analysis of coral dinoflagellate symbionts highlights evolutionary adaptations to a symbiotic lifestyle.</title>
        <authorList>
            <person name="Aranda M."/>
            <person name="Li Y."/>
            <person name="Liew Y.J."/>
            <person name="Baumgarten S."/>
            <person name="Simakov O."/>
            <person name="Wilson M."/>
            <person name="Piel J."/>
            <person name="Ashoor H."/>
            <person name="Bougouffa S."/>
            <person name="Bajic V.B."/>
            <person name="Ryu T."/>
            <person name="Ravasi T."/>
            <person name="Bayer T."/>
            <person name="Micklem G."/>
            <person name="Kim H."/>
            <person name="Bhak J."/>
            <person name="Lajeunesse T.C."/>
            <person name="Voolstra C.R."/>
        </authorList>
    </citation>
    <scope>NUCLEOTIDE SEQUENCE [LARGE SCALE GENOMIC DNA]</scope>
    <source>
        <strain evidence="2 3">CCMP2467</strain>
    </source>
</reference>
<gene>
    <name evidence="2" type="ORF">AK812_SmicGene42554</name>
</gene>
<evidence type="ECO:0000313" key="3">
    <source>
        <dbReference type="Proteomes" id="UP000186817"/>
    </source>
</evidence>